<dbReference type="Proteomes" id="UP000004371">
    <property type="component" value="Unassembled WGS sequence"/>
</dbReference>
<protein>
    <submittedName>
        <fullName evidence="2">Methylmalonyl CoA epimerase</fullName>
    </submittedName>
</protein>
<feature type="domain" description="VOC" evidence="1">
    <location>
        <begin position="10"/>
        <end position="136"/>
    </location>
</feature>
<comment type="caution">
    <text evidence="2">The sequence shown here is derived from an EMBL/GenBank/DDBJ whole genome shotgun (WGS) entry which is preliminary data.</text>
</comment>
<dbReference type="EMBL" id="AEVS01000014">
    <property type="protein sequence ID" value="EGA67316.1"/>
    <property type="molecule type" value="Genomic_DNA"/>
</dbReference>
<sequence length="150" mass="16801">MNGRLINIIALDHIVLRTSQLAEMVHFYQDILGCSIERQKPDIGLTQLRAGSALIDIVTVDSELGKLGGKAPQQNGRNVDHFCLQVSAFDEQQLIDYLKQHQLKLSDFAPRYGAQGYGRSVYVDDPEGNVVELKPFKENWAEQKQSDADS</sequence>
<proteinExistence type="predicted"/>
<dbReference type="RefSeq" id="WP_006877951.1">
    <property type="nucleotide sequence ID" value="NZ_AEVS01000014.1"/>
</dbReference>
<dbReference type="Pfam" id="PF00903">
    <property type="entry name" value="Glyoxalase"/>
    <property type="match status" value="1"/>
</dbReference>
<organism evidence="2 3">
    <name type="scientific">Vibrio brasiliensis LMG 20546</name>
    <dbReference type="NCBI Taxonomy" id="945543"/>
    <lineage>
        <taxon>Bacteria</taxon>
        <taxon>Pseudomonadati</taxon>
        <taxon>Pseudomonadota</taxon>
        <taxon>Gammaproteobacteria</taxon>
        <taxon>Vibrionales</taxon>
        <taxon>Vibrionaceae</taxon>
        <taxon>Vibrio</taxon>
        <taxon>Vibrio oreintalis group</taxon>
    </lineage>
</organism>
<keyword evidence="3" id="KW-1185">Reference proteome</keyword>
<dbReference type="Gene3D" id="3.10.180.10">
    <property type="entry name" value="2,3-Dihydroxybiphenyl 1,2-Dioxygenase, domain 1"/>
    <property type="match status" value="1"/>
</dbReference>
<dbReference type="PROSITE" id="PS51819">
    <property type="entry name" value="VOC"/>
    <property type="match status" value="1"/>
</dbReference>
<evidence type="ECO:0000313" key="2">
    <source>
        <dbReference type="EMBL" id="EGA67316.1"/>
    </source>
</evidence>
<evidence type="ECO:0000313" key="3">
    <source>
        <dbReference type="Proteomes" id="UP000004371"/>
    </source>
</evidence>
<dbReference type="SUPFAM" id="SSF54593">
    <property type="entry name" value="Glyoxalase/Bleomycin resistance protein/Dihydroxybiphenyl dioxygenase"/>
    <property type="match status" value="1"/>
</dbReference>
<dbReference type="PANTHER" id="PTHR21366:SF14">
    <property type="entry name" value="GLYOXALASE DOMAIN-CONTAINING PROTEIN 5"/>
    <property type="match status" value="1"/>
</dbReference>
<dbReference type="InterPro" id="IPR029068">
    <property type="entry name" value="Glyas_Bleomycin-R_OHBP_Dase"/>
</dbReference>
<dbReference type="InterPro" id="IPR004360">
    <property type="entry name" value="Glyas_Fos-R_dOase_dom"/>
</dbReference>
<dbReference type="InterPro" id="IPR050383">
    <property type="entry name" value="GlyoxalaseI/FosfomycinResist"/>
</dbReference>
<name>E8LQ42_9VIBR</name>
<dbReference type="eggNOG" id="COG0346">
    <property type="taxonomic scope" value="Bacteria"/>
</dbReference>
<evidence type="ECO:0000259" key="1">
    <source>
        <dbReference type="PROSITE" id="PS51819"/>
    </source>
</evidence>
<dbReference type="OrthoDB" id="9812656at2"/>
<dbReference type="AlphaFoldDB" id="E8LQ42"/>
<dbReference type="STRING" id="945543.VIBR0546_18636"/>
<dbReference type="InterPro" id="IPR037523">
    <property type="entry name" value="VOC_core"/>
</dbReference>
<reference evidence="2 3" key="1">
    <citation type="journal article" date="2012" name="Int. J. Syst. Evol. Microbiol.">
        <title>Vibrio caribbeanicus sp. nov., isolated from the marine sponge Scleritoderma cyanea.</title>
        <authorList>
            <person name="Hoffmann M."/>
            <person name="Monday S.R."/>
            <person name="Allard M.W."/>
            <person name="Strain E.A."/>
            <person name="Whittaker P."/>
            <person name="Naum M."/>
            <person name="McCarthy P.J."/>
            <person name="Lopez J.V."/>
            <person name="Fischer M."/>
            <person name="Brown E.W."/>
        </authorList>
    </citation>
    <scope>NUCLEOTIDE SEQUENCE [LARGE SCALE GENOMIC DNA]</scope>
    <source>
        <strain evidence="2 3">LMG 20546</strain>
    </source>
</reference>
<accession>E8LQ42</accession>
<gene>
    <name evidence="2" type="ORF">VIBR0546_18636</name>
</gene>
<dbReference type="PANTHER" id="PTHR21366">
    <property type="entry name" value="GLYOXALASE FAMILY PROTEIN"/>
    <property type="match status" value="1"/>
</dbReference>